<keyword evidence="8 16" id="KW-0791">Threonine biosynthesis</keyword>
<evidence type="ECO:0000256" key="4">
    <source>
        <dbReference type="ARBA" id="ARBA00006753"/>
    </source>
</evidence>
<dbReference type="PROSITE" id="PS01042">
    <property type="entry name" value="HOMOSER_DHGENASE"/>
    <property type="match status" value="1"/>
</dbReference>
<evidence type="ECO:0000256" key="6">
    <source>
        <dbReference type="ARBA" id="ARBA00013376"/>
    </source>
</evidence>
<dbReference type="CDD" id="cd04881">
    <property type="entry name" value="ACT_HSDH-Hom"/>
    <property type="match status" value="1"/>
</dbReference>
<dbReference type="InterPro" id="IPR045865">
    <property type="entry name" value="ACT-like_dom_sf"/>
</dbReference>
<dbReference type="Pfam" id="PF00742">
    <property type="entry name" value="Homoserine_dh"/>
    <property type="match status" value="1"/>
</dbReference>
<keyword evidence="9 16" id="KW-0521">NADP</keyword>
<evidence type="ECO:0000313" key="20">
    <source>
        <dbReference type="Proteomes" id="UP001319861"/>
    </source>
</evidence>
<dbReference type="SUPFAM" id="SSF55021">
    <property type="entry name" value="ACT-like"/>
    <property type="match status" value="1"/>
</dbReference>
<evidence type="ECO:0000256" key="15">
    <source>
        <dbReference type="ARBA" id="ARBA00049031"/>
    </source>
</evidence>
<dbReference type="Gene3D" id="3.30.70.260">
    <property type="match status" value="1"/>
</dbReference>
<comment type="cofactor">
    <cofactor evidence="1">
        <name>a metal cation</name>
        <dbReference type="ChEBI" id="CHEBI:25213"/>
    </cofactor>
</comment>
<comment type="function">
    <text evidence="13">Catalyzes the conversion of L-aspartate-beta-semialdehyde (L-Asa) to L-homoserine (L-Hse), the third step in the biosynthesis of threonine and methionine from aspartate.</text>
</comment>
<comment type="catalytic activity">
    <reaction evidence="15">
        <text>L-homoserine + NAD(+) = L-aspartate 4-semialdehyde + NADH + H(+)</text>
        <dbReference type="Rhea" id="RHEA:15757"/>
        <dbReference type="ChEBI" id="CHEBI:15378"/>
        <dbReference type="ChEBI" id="CHEBI:57476"/>
        <dbReference type="ChEBI" id="CHEBI:57540"/>
        <dbReference type="ChEBI" id="CHEBI:57945"/>
        <dbReference type="ChEBI" id="CHEBI:537519"/>
        <dbReference type="EC" id="1.1.1.3"/>
    </reaction>
    <physiologicalReaction direction="right-to-left" evidence="15">
        <dbReference type="Rhea" id="RHEA:15759"/>
    </physiologicalReaction>
</comment>
<evidence type="ECO:0000256" key="8">
    <source>
        <dbReference type="ARBA" id="ARBA00022697"/>
    </source>
</evidence>
<protein>
    <recommendedName>
        <fullName evidence="6 16">Homoserine dehydrogenase</fullName>
        <ecNumber evidence="5 16">1.1.1.3</ecNumber>
    </recommendedName>
</protein>
<evidence type="ECO:0000256" key="1">
    <source>
        <dbReference type="ARBA" id="ARBA00001920"/>
    </source>
</evidence>
<sequence>MTRVRENGETMTETSQVTARQVGVEAGRVLKVALLGGGTVGSQVARILLDDAEPLAARAGARLELSGIAVRNVDAPRDVELPRELYTTDAEGLVAGADLVIELMGGIEPARTHILAALRHGASVVTGNKALLAQDGATLFDEADAHDAELNFEAAVAGAIPIIRPIRESLSGDRITRVLGIVNGTTNFILDAMDTTGAQFADVLAEAQRLGYAEADPTADVEGLDAAAKAAILASLAFHTRVSLDDVRCEGITKVSAADIVAAQDAGMTIKLLAIAELVSADKAEQSGNEGVSVRVHPTLLPRTHPLAAVHGAYNAVFVEAENAGSLMFYGAGAGGAPTASAIMGDVVTTARRIVAGSPGRTGTATRVLPLVGPEGITTSYSVGLEVADQPGVLSRVASVFAQHGVSIETMRQRIHGTESATAADAGAASRAELRFVTHRATEAALAATVADIKNLDVVESVTSVLRVEGV</sequence>
<reference evidence="19 20" key="1">
    <citation type="journal article" date="2021" name="J. Biosci. Bioeng.">
        <title>Identification and characterization of a chc gene cluster responsible for the aromatization pathway of cyclohexanecarboxylate degradation in Sinomonas cyclohexanicum ATCC 51369.</title>
        <authorList>
            <person name="Yamamoto T."/>
            <person name="Hasegawa Y."/>
            <person name="Lau P.C.K."/>
            <person name="Iwaki H."/>
        </authorList>
    </citation>
    <scope>NUCLEOTIDE SEQUENCE [LARGE SCALE GENOMIC DNA]</scope>
    <source>
        <strain evidence="19 20">ATCC 51369</strain>
    </source>
</reference>
<dbReference type="InterPro" id="IPR002912">
    <property type="entry name" value="ACT_dom"/>
</dbReference>
<dbReference type="Gene3D" id="3.30.360.10">
    <property type="entry name" value="Dihydrodipicolinate Reductase, domain 2"/>
    <property type="match status" value="1"/>
</dbReference>
<dbReference type="PROSITE" id="PS51671">
    <property type="entry name" value="ACT"/>
    <property type="match status" value="1"/>
</dbReference>
<evidence type="ECO:0000259" key="18">
    <source>
        <dbReference type="PROSITE" id="PS51671"/>
    </source>
</evidence>
<keyword evidence="12 16" id="KW-0486">Methionine biosynthesis</keyword>
<comment type="similarity">
    <text evidence="4 17">Belongs to the homoserine dehydrogenase family.</text>
</comment>
<evidence type="ECO:0000256" key="16">
    <source>
        <dbReference type="RuleBase" id="RU000579"/>
    </source>
</evidence>
<dbReference type="Proteomes" id="UP001319861">
    <property type="component" value="Chromosome"/>
</dbReference>
<gene>
    <name evidence="19" type="primary">thrA</name>
    <name evidence="19" type="ORF">SCMU_25350</name>
</gene>
<dbReference type="SUPFAM" id="SSF55347">
    <property type="entry name" value="Glyceraldehyde-3-phosphate dehydrogenase-like, C-terminal domain"/>
    <property type="match status" value="1"/>
</dbReference>
<proteinExistence type="inferred from homology"/>
<evidence type="ECO:0000256" key="2">
    <source>
        <dbReference type="ARBA" id="ARBA00005056"/>
    </source>
</evidence>
<dbReference type="InterPro" id="IPR005106">
    <property type="entry name" value="Asp/hSer_DH_NAD-bd"/>
</dbReference>
<evidence type="ECO:0000256" key="9">
    <source>
        <dbReference type="ARBA" id="ARBA00022857"/>
    </source>
</evidence>
<evidence type="ECO:0000313" key="19">
    <source>
        <dbReference type="EMBL" id="BCT76693.1"/>
    </source>
</evidence>
<dbReference type="NCBIfam" id="NF004976">
    <property type="entry name" value="PRK06349.1"/>
    <property type="match status" value="1"/>
</dbReference>
<dbReference type="PANTHER" id="PTHR43331">
    <property type="entry name" value="HOMOSERINE DEHYDROGENASE"/>
    <property type="match status" value="1"/>
</dbReference>
<dbReference type="EMBL" id="AP024525">
    <property type="protein sequence ID" value="BCT76693.1"/>
    <property type="molecule type" value="Genomic_DNA"/>
</dbReference>
<dbReference type="InterPro" id="IPR016204">
    <property type="entry name" value="HDH"/>
</dbReference>
<keyword evidence="20" id="KW-1185">Reference proteome</keyword>
<dbReference type="EC" id="1.1.1.3" evidence="5 16"/>
<dbReference type="InterPro" id="IPR001342">
    <property type="entry name" value="HDH_cat"/>
</dbReference>
<accession>A0ABN6FIT4</accession>
<dbReference type="Gene3D" id="3.40.50.720">
    <property type="entry name" value="NAD(P)-binding Rossmann-like Domain"/>
    <property type="match status" value="1"/>
</dbReference>
<organism evidence="19 20">
    <name type="scientific">Sinomonas cyclohexanicum</name>
    <name type="common">Corynebacterium cyclohexanicum</name>
    <dbReference type="NCBI Taxonomy" id="322009"/>
    <lineage>
        <taxon>Bacteria</taxon>
        <taxon>Bacillati</taxon>
        <taxon>Actinomycetota</taxon>
        <taxon>Actinomycetes</taxon>
        <taxon>Micrococcales</taxon>
        <taxon>Micrococcaceae</taxon>
        <taxon>Sinomonas</taxon>
    </lineage>
</organism>
<comment type="catalytic activity">
    <reaction evidence="14">
        <text>L-homoserine + NADP(+) = L-aspartate 4-semialdehyde + NADPH + H(+)</text>
        <dbReference type="Rhea" id="RHEA:15761"/>
        <dbReference type="ChEBI" id="CHEBI:15378"/>
        <dbReference type="ChEBI" id="CHEBI:57476"/>
        <dbReference type="ChEBI" id="CHEBI:57783"/>
        <dbReference type="ChEBI" id="CHEBI:58349"/>
        <dbReference type="ChEBI" id="CHEBI:537519"/>
        <dbReference type="EC" id="1.1.1.3"/>
    </reaction>
    <physiologicalReaction direction="right-to-left" evidence="14">
        <dbReference type="Rhea" id="RHEA:15763"/>
    </physiologicalReaction>
</comment>
<dbReference type="InterPro" id="IPR036291">
    <property type="entry name" value="NAD(P)-bd_dom_sf"/>
</dbReference>
<comment type="pathway">
    <text evidence="3 16">Amino-acid biosynthesis; L-methionine biosynthesis via de novo pathway; L-homoserine from L-aspartate: step 3/3.</text>
</comment>
<dbReference type="PANTHER" id="PTHR43331:SF1">
    <property type="entry name" value="HOMOSERINE DEHYDROGENASE"/>
    <property type="match status" value="1"/>
</dbReference>
<evidence type="ECO:0000256" key="5">
    <source>
        <dbReference type="ARBA" id="ARBA00013213"/>
    </source>
</evidence>
<evidence type="ECO:0000256" key="3">
    <source>
        <dbReference type="ARBA" id="ARBA00005062"/>
    </source>
</evidence>
<evidence type="ECO:0000256" key="7">
    <source>
        <dbReference type="ARBA" id="ARBA00022605"/>
    </source>
</evidence>
<evidence type="ECO:0000256" key="17">
    <source>
        <dbReference type="RuleBase" id="RU004171"/>
    </source>
</evidence>
<dbReference type="SUPFAM" id="SSF51735">
    <property type="entry name" value="NAD(P)-binding Rossmann-fold domains"/>
    <property type="match status" value="1"/>
</dbReference>
<keyword evidence="11" id="KW-0915">Sodium</keyword>
<keyword evidence="7 16" id="KW-0028">Amino-acid biosynthesis</keyword>
<evidence type="ECO:0000256" key="11">
    <source>
        <dbReference type="ARBA" id="ARBA00023053"/>
    </source>
</evidence>
<name>A0ABN6FIT4_SINCY</name>
<evidence type="ECO:0000256" key="13">
    <source>
        <dbReference type="ARBA" id="ARBA00044930"/>
    </source>
</evidence>
<keyword evidence="10 16" id="KW-0560">Oxidoreductase</keyword>
<comment type="pathway">
    <text evidence="2 16">Amino-acid biosynthesis; L-threonine biosynthesis; L-threonine from L-aspartate: step 3/5.</text>
</comment>
<dbReference type="InterPro" id="IPR019811">
    <property type="entry name" value="HDH_CS"/>
</dbReference>
<evidence type="ECO:0000256" key="12">
    <source>
        <dbReference type="ARBA" id="ARBA00023167"/>
    </source>
</evidence>
<evidence type="ECO:0000256" key="14">
    <source>
        <dbReference type="ARBA" id="ARBA00048841"/>
    </source>
</evidence>
<dbReference type="PIRSF" id="PIRSF000098">
    <property type="entry name" value="Homoser_dehydrog"/>
    <property type="match status" value="1"/>
</dbReference>
<evidence type="ECO:0000256" key="10">
    <source>
        <dbReference type="ARBA" id="ARBA00023002"/>
    </source>
</evidence>
<dbReference type="Pfam" id="PF01842">
    <property type="entry name" value="ACT"/>
    <property type="match status" value="1"/>
</dbReference>
<dbReference type="Pfam" id="PF03447">
    <property type="entry name" value="NAD_binding_3"/>
    <property type="match status" value="1"/>
</dbReference>
<feature type="domain" description="ACT" evidence="18">
    <location>
        <begin position="382"/>
        <end position="467"/>
    </location>
</feature>